<accession>A0ABX5A7V7</accession>
<dbReference type="EMBL" id="PSVT01000060">
    <property type="protein sequence ID" value="PPH71255.1"/>
    <property type="molecule type" value="Genomic_DNA"/>
</dbReference>
<evidence type="ECO:0000313" key="2">
    <source>
        <dbReference type="Proteomes" id="UP000239698"/>
    </source>
</evidence>
<name>A0ABX5A7V7_RATRA</name>
<comment type="caution">
    <text evidence="1">The sequence shown here is derived from an EMBL/GenBank/DDBJ whole genome shotgun (WGS) entry which is preliminary data.</text>
</comment>
<evidence type="ECO:0000313" key="1">
    <source>
        <dbReference type="EMBL" id="PPH71255.1"/>
    </source>
</evidence>
<proteinExistence type="predicted"/>
<protein>
    <submittedName>
        <fullName evidence="1">Uncharacterized protein</fullName>
    </submittedName>
</protein>
<sequence>MIVDQATAAAWSEISETDMNAMYEEWESRDLTDPLREVEILLGQICQGMEASSWSSEIDRDAWVLLRNPEHRREEEASENHPYCSGPELAQMLERLEELTISRGWFPIYDLGLDAFHARIASLEVATRIFALRLTEGTLGERTKPFQVVST</sequence>
<organism evidence="1 2">
    <name type="scientific">Rathayibacter rathayi</name>
    <name type="common">Corynebacterium rathayi</name>
    <dbReference type="NCBI Taxonomy" id="33887"/>
    <lineage>
        <taxon>Bacteria</taxon>
        <taxon>Bacillati</taxon>
        <taxon>Actinomycetota</taxon>
        <taxon>Actinomycetes</taxon>
        <taxon>Micrococcales</taxon>
        <taxon>Microbacteriaceae</taxon>
        <taxon>Rathayibacter</taxon>
    </lineage>
</organism>
<reference evidence="1 2" key="1">
    <citation type="submission" date="2018-02" db="EMBL/GenBank/DDBJ databases">
        <title>Bacteriophage NCPPB3778 and a type I-E CRISPR drive the evolution of the US Biological Select Agent, Rathayibacter toxicus.</title>
        <authorList>
            <person name="Davis E.W.II."/>
            <person name="Tabima J.F."/>
            <person name="Weisberg A.J."/>
            <person name="Lopes L.D."/>
            <person name="Wiseman M.S."/>
            <person name="Wiseman M.S."/>
            <person name="Pupko T."/>
            <person name="Belcher M.S."/>
            <person name="Sechler A.J."/>
            <person name="Tancos M.A."/>
            <person name="Schroeder B.K."/>
            <person name="Murray T.D."/>
            <person name="Luster D.G."/>
            <person name="Schneider W.L."/>
            <person name="Rogers E."/>
            <person name="Andreote F.D."/>
            <person name="Grunwald N.J."/>
            <person name="Putnam M.L."/>
            <person name="Chang J.H."/>
        </authorList>
    </citation>
    <scope>NUCLEOTIDE SEQUENCE [LARGE SCALE GENOMIC DNA]</scope>
    <source>
        <strain evidence="1 2">AY1D6</strain>
    </source>
</reference>
<keyword evidence="2" id="KW-1185">Reference proteome</keyword>
<gene>
    <name evidence="1" type="ORF">C5C40_15275</name>
</gene>
<dbReference type="Proteomes" id="UP000239698">
    <property type="component" value="Unassembled WGS sequence"/>
</dbReference>
<dbReference type="RefSeq" id="WP_097168000.1">
    <property type="nucleotide sequence ID" value="NZ_PSUP01000054.1"/>
</dbReference>